<sequence length="78" mass="8261">MALISFTGMVTSPKLIAPLHSGRGITDLHDNPEPHQPRSPREGGHGSLGAFFVVHMTMCDPFQVKAIGTLRGVPSLAA</sequence>
<feature type="compositionally biased region" description="Basic and acidic residues" evidence="1">
    <location>
        <begin position="26"/>
        <end position="44"/>
    </location>
</feature>
<reference evidence="2 3" key="1">
    <citation type="submission" date="2016-10" db="EMBL/GenBank/DDBJ databases">
        <authorList>
            <person name="de Groot N.N."/>
        </authorList>
    </citation>
    <scope>NUCLEOTIDE SEQUENCE [LARGE SCALE GENOMIC DNA]</scope>
    <source>
        <strain evidence="2 3">OK461</strain>
    </source>
</reference>
<dbReference type="AlphaFoldDB" id="A0A1I2KY47"/>
<protein>
    <submittedName>
        <fullName evidence="2">Uncharacterized protein</fullName>
    </submittedName>
</protein>
<evidence type="ECO:0000313" key="3">
    <source>
        <dbReference type="Proteomes" id="UP000181942"/>
    </source>
</evidence>
<organism evidence="2 3">
    <name type="scientific">Streptomyces mirabilis</name>
    <dbReference type="NCBI Taxonomy" id="68239"/>
    <lineage>
        <taxon>Bacteria</taxon>
        <taxon>Bacillati</taxon>
        <taxon>Actinomycetota</taxon>
        <taxon>Actinomycetes</taxon>
        <taxon>Kitasatosporales</taxon>
        <taxon>Streptomycetaceae</taxon>
        <taxon>Streptomyces</taxon>
    </lineage>
</organism>
<name>A0A1I2KY47_9ACTN</name>
<dbReference type="Proteomes" id="UP000181942">
    <property type="component" value="Unassembled WGS sequence"/>
</dbReference>
<gene>
    <name evidence="2" type="ORF">SAMN02787118_11124</name>
</gene>
<dbReference type="EMBL" id="FONR01000011">
    <property type="protein sequence ID" value="SFF71278.1"/>
    <property type="molecule type" value="Genomic_DNA"/>
</dbReference>
<feature type="region of interest" description="Disordered" evidence="1">
    <location>
        <begin position="21"/>
        <end position="46"/>
    </location>
</feature>
<evidence type="ECO:0000313" key="2">
    <source>
        <dbReference type="EMBL" id="SFF71278.1"/>
    </source>
</evidence>
<proteinExistence type="predicted"/>
<accession>A0A1I2KY47</accession>
<evidence type="ECO:0000256" key="1">
    <source>
        <dbReference type="SAM" id="MobiDB-lite"/>
    </source>
</evidence>